<dbReference type="InterPro" id="IPR036188">
    <property type="entry name" value="FAD/NAD-bd_sf"/>
</dbReference>
<evidence type="ECO:0000259" key="2">
    <source>
        <dbReference type="Pfam" id="PF01266"/>
    </source>
</evidence>
<accession>A0AAJ8K165</accession>
<organism evidence="3 4">
    <name type="scientific">Kwoniella bestiolae CBS 10118</name>
    <dbReference type="NCBI Taxonomy" id="1296100"/>
    <lineage>
        <taxon>Eukaryota</taxon>
        <taxon>Fungi</taxon>
        <taxon>Dikarya</taxon>
        <taxon>Basidiomycota</taxon>
        <taxon>Agaricomycotina</taxon>
        <taxon>Tremellomycetes</taxon>
        <taxon>Tremellales</taxon>
        <taxon>Cryptococcaceae</taxon>
        <taxon>Kwoniella</taxon>
    </lineage>
</organism>
<dbReference type="InterPro" id="IPR006076">
    <property type="entry name" value="FAD-dep_OxRdtase"/>
</dbReference>
<protein>
    <recommendedName>
        <fullName evidence="2">FAD dependent oxidoreductase domain-containing protein</fullName>
    </recommendedName>
</protein>
<feature type="region of interest" description="Disordered" evidence="1">
    <location>
        <begin position="106"/>
        <end position="134"/>
    </location>
</feature>
<feature type="compositionally biased region" description="Low complexity" evidence="1">
    <location>
        <begin position="106"/>
        <end position="125"/>
    </location>
</feature>
<dbReference type="PANTHER" id="PTHR13847">
    <property type="entry name" value="SARCOSINE DEHYDROGENASE-RELATED"/>
    <property type="match status" value="1"/>
</dbReference>
<sequence length="371" mass="39993">MTKTPSPSRPREIVIVGGGLIGVSTAYHLSRHPDLPPESRITLVEENNVGTGSSGYASGLLVRNQDDELSTIGFDLHKTLARDYGGELKWGYKPIDFYNATLNPSNTSTSNGHPSSSPSVPFLPSTAQIDHPHPHSPNTTAIINPSELTRHLCGLFLTHPGGSLRIARATSLTFDNQKSSRRVVNGINIVQIINSIEEIVHLRADTIVLCTGIKTPSLLGTFLGGEVPGLDVGRRDWEGLVLKTKQKHRPCAVMIRHNQEEEEGAGEVTLVVRDDGKIMVSRPIPTTTNNSPSFLKYIESLSPTFSSSSGTLILSQTQWSAPLTPDDKPFVGDLSDIASEMDVDGIWLGVGGDTTQGPAIGLKLSRSILQK</sequence>
<dbReference type="AlphaFoldDB" id="A0AAJ8K165"/>
<reference evidence="3" key="1">
    <citation type="submission" date="2013-07" db="EMBL/GenBank/DDBJ databases">
        <authorList>
            <consortium name="The Broad Institute Genome Sequencing Platform"/>
            <person name="Cuomo C."/>
            <person name="Litvintseva A."/>
            <person name="Chen Y."/>
            <person name="Heitman J."/>
            <person name="Sun S."/>
            <person name="Springer D."/>
            <person name="Dromer F."/>
            <person name="Young S.K."/>
            <person name="Zeng Q."/>
            <person name="Gargeya S."/>
            <person name="Fitzgerald M."/>
            <person name="Abouelleil A."/>
            <person name="Alvarado L."/>
            <person name="Berlin A.M."/>
            <person name="Chapman S.B."/>
            <person name="Dewar J."/>
            <person name="Goldberg J."/>
            <person name="Griggs A."/>
            <person name="Gujja S."/>
            <person name="Hansen M."/>
            <person name="Howarth C."/>
            <person name="Imamovic A."/>
            <person name="Larimer J."/>
            <person name="McCowan C."/>
            <person name="Murphy C."/>
            <person name="Pearson M."/>
            <person name="Priest M."/>
            <person name="Roberts A."/>
            <person name="Saif S."/>
            <person name="Shea T."/>
            <person name="Sykes S."/>
            <person name="Wortman J."/>
            <person name="Nusbaum C."/>
            <person name="Birren B."/>
        </authorList>
    </citation>
    <scope>NUCLEOTIDE SEQUENCE</scope>
    <source>
        <strain evidence="3">CBS 10118</strain>
    </source>
</reference>
<reference evidence="3" key="2">
    <citation type="submission" date="2024-02" db="EMBL/GenBank/DDBJ databases">
        <title>Comparative genomics of Cryptococcus and Kwoniella reveals pathogenesis evolution and contrasting modes of karyotype evolution via chromosome fusion or intercentromeric recombination.</title>
        <authorList>
            <person name="Coelho M.A."/>
            <person name="David-Palma M."/>
            <person name="Shea T."/>
            <person name="Bowers K."/>
            <person name="McGinley-Smith S."/>
            <person name="Mohammad A.W."/>
            <person name="Gnirke A."/>
            <person name="Yurkov A.M."/>
            <person name="Nowrousian M."/>
            <person name="Sun S."/>
            <person name="Cuomo C.A."/>
            <person name="Heitman J."/>
        </authorList>
    </citation>
    <scope>NUCLEOTIDE SEQUENCE</scope>
    <source>
        <strain evidence="3">CBS 10118</strain>
    </source>
</reference>
<dbReference type="GO" id="GO:0005770">
    <property type="term" value="C:late endosome"/>
    <property type="evidence" value="ECO:0007669"/>
    <property type="project" value="TreeGrafter"/>
</dbReference>
<evidence type="ECO:0000313" key="3">
    <source>
        <dbReference type="EMBL" id="WVW79126.1"/>
    </source>
</evidence>
<dbReference type="SUPFAM" id="SSF51905">
    <property type="entry name" value="FAD/NAD(P)-binding domain"/>
    <property type="match status" value="1"/>
</dbReference>
<dbReference type="PANTHER" id="PTHR13847:SF150">
    <property type="entry name" value="OXIDOREDUCTASE TDA3-RELATED"/>
    <property type="match status" value="1"/>
</dbReference>
<gene>
    <name evidence="3" type="ORF">I302_101091</name>
</gene>
<name>A0AAJ8K165_9TREE</name>
<keyword evidence="4" id="KW-1185">Reference proteome</keyword>
<dbReference type="Pfam" id="PF01266">
    <property type="entry name" value="DAO"/>
    <property type="match status" value="1"/>
</dbReference>
<dbReference type="GeneID" id="30208866"/>
<evidence type="ECO:0000256" key="1">
    <source>
        <dbReference type="SAM" id="MobiDB-lite"/>
    </source>
</evidence>
<dbReference type="GO" id="GO:0042147">
    <property type="term" value="P:retrograde transport, endosome to Golgi"/>
    <property type="evidence" value="ECO:0007669"/>
    <property type="project" value="TreeGrafter"/>
</dbReference>
<dbReference type="RefSeq" id="XP_019047848.2">
    <property type="nucleotide sequence ID" value="XM_019191100.2"/>
</dbReference>
<dbReference type="GO" id="GO:0005829">
    <property type="term" value="C:cytosol"/>
    <property type="evidence" value="ECO:0007669"/>
    <property type="project" value="GOC"/>
</dbReference>
<dbReference type="EMBL" id="CP144541">
    <property type="protein sequence ID" value="WVW79126.1"/>
    <property type="molecule type" value="Genomic_DNA"/>
</dbReference>
<proteinExistence type="predicted"/>
<dbReference type="Proteomes" id="UP000092730">
    <property type="component" value="Chromosome 1"/>
</dbReference>
<feature type="domain" description="FAD dependent oxidoreductase" evidence="2">
    <location>
        <begin position="13"/>
        <end position="361"/>
    </location>
</feature>
<evidence type="ECO:0000313" key="4">
    <source>
        <dbReference type="Proteomes" id="UP000092730"/>
    </source>
</evidence>
<dbReference type="Gene3D" id="3.50.50.60">
    <property type="entry name" value="FAD/NAD(P)-binding domain"/>
    <property type="match status" value="1"/>
</dbReference>
<dbReference type="KEGG" id="kbi:30208866"/>